<dbReference type="Proteomes" id="UP000236642">
    <property type="component" value="Unassembled WGS sequence"/>
</dbReference>
<evidence type="ECO:0000313" key="1">
    <source>
        <dbReference type="EMBL" id="GBD08601.1"/>
    </source>
</evidence>
<proteinExistence type="predicted"/>
<protein>
    <submittedName>
        <fullName evidence="1">Uncharacterized protein</fullName>
    </submittedName>
</protein>
<gene>
    <name evidence="1" type="ORF">HRbin22_00842</name>
</gene>
<accession>A0A2H5Y573</accession>
<name>A0A2H5Y573_9CHLR</name>
<evidence type="ECO:0000313" key="2">
    <source>
        <dbReference type="Proteomes" id="UP000236642"/>
    </source>
</evidence>
<organism evidence="1 2">
    <name type="scientific">Candidatus Thermoflexus japonica</name>
    <dbReference type="NCBI Taxonomy" id="2035417"/>
    <lineage>
        <taxon>Bacteria</taxon>
        <taxon>Bacillati</taxon>
        <taxon>Chloroflexota</taxon>
        <taxon>Thermoflexia</taxon>
        <taxon>Thermoflexales</taxon>
        <taxon>Thermoflexaceae</taxon>
        <taxon>Thermoflexus</taxon>
    </lineage>
</organism>
<dbReference type="EMBL" id="BEHY01000013">
    <property type="protein sequence ID" value="GBD08601.1"/>
    <property type="molecule type" value="Genomic_DNA"/>
</dbReference>
<sequence length="156" mass="18140">MSRFTDDPKRNAQIMLAIRDREEDLVKMAEDLAQNLANIFRQEEEKPLSEKNHKERQLRNIQEVAEQSTSWAEVELFIRYQAARKEIYATWADTAIQKLKDLETIARSIVGTADESAIRKVHLELIRRVLGHTVRWHVWHAKGEPKLKQAQQGGGQ</sequence>
<comment type="caution">
    <text evidence="1">The sequence shown here is derived from an EMBL/GenBank/DDBJ whole genome shotgun (WGS) entry which is preliminary data.</text>
</comment>
<dbReference type="AlphaFoldDB" id="A0A2H5Y573"/>
<reference evidence="2" key="1">
    <citation type="submission" date="2017-09" db="EMBL/GenBank/DDBJ databases">
        <title>Metaegenomics of thermophilic ammonia-oxidizing enrichment culture.</title>
        <authorList>
            <person name="Kato S."/>
            <person name="Suzuki K."/>
        </authorList>
    </citation>
    <scope>NUCLEOTIDE SEQUENCE [LARGE SCALE GENOMIC DNA]</scope>
</reference>